<dbReference type="SUPFAM" id="SSF52172">
    <property type="entry name" value="CheY-like"/>
    <property type="match status" value="1"/>
</dbReference>
<dbReference type="Gene3D" id="3.30.565.10">
    <property type="entry name" value="Histidine kinase-like ATPase, C-terminal domain"/>
    <property type="match status" value="1"/>
</dbReference>
<dbReference type="SMART" id="SM00387">
    <property type="entry name" value="HATPase_c"/>
    <property type="match status" value="1"/>
</dbReference>
<dbReference type="Gene3D" id="3.30.450.20">
    <property type="entry name" value="PAS domain"/>
    <property type="match status" value="2"/>
</dbReference>
<feature type="modified residue" description="Phosphohistidine" evidence="7">
    <location>
        <position position="881"/>
    </location>
</feature>
<dbReference type="Gene3D" id="3.40.50.2300">
    <property type="match status" value="1"/>
</dbReference>
<dbReference type="CDD" id="cd00130">
    <property type="entry name" value="PAS"/>
    <property type="match status" value="1"/>
</dbReference>
<dbReference type="SUPFAM" id="SSF47384">
    <property type="entry name" value="Homodimeric domain of signal transducing histidine kinase"/>
    <property type="match status" value="1"/>
</dbReference>
<dbReference type="EMBL" id="JAUSQM010000001">
    <property type="protein sequence ID" value="MDP9820739.1"/>
    <property type="molecule type" value="Genomic_DNA"/>
</dbReference>
<dbReference type="InterPro" id="IPR013767">
    <property type="entry name" value="PAS_fold"/>
</dbReference>
<feature type="domain" description="Histidine kinase" evidence="10">
    <location>
        <begin position="435"/>
        <end position="658"/>
    </location>
</feature>
<dbReference type="InterPro" id="IPR003661">
    <property type="entry name" value="HisK_dim/P_dom"/>
</dbReference>
<dbReference type="SUPFAM" id="SSF55785">
    <property type="entry name" value="PYP-like sensor domain (PAS domain)"/>
    <property type="match status" value="1"/>
</dbReference>
<evidence type="ECO:0000259" key="12">
    <source>
        <dbReference type="PROSITE" id="PS50112"/>
    </source>
</evidence>
<evidence type="ECO:0000256" key="7">
    <source>
        <dbReference type="PROSITE-ProRule" id="PRU00110"/>
    </source>
</evidence>
<dbReference type="InterPro" id="IPR008207">
    <property type="entry name" value="Sig_transdc_His_kin_Hpt_dom"/>
</dbReference>
<evidence type="ECO:0000256" key="8">
    <source>
        <dbReference type="PROSITE-ProRule" id="PRU00169"/>
    </source>
</evidence>
<dbReference type="InterPro" id="IPR005467">
    <property type="entry name" value="His_kinase_dom"/>
</dbReference>
<evidence type="ECO:0000259" key="10">
    <source>
        <dbReference type="PROSITE" id="PS50109"/>
    </source>
</evidence>
<keyword evidence="6" id="KW-0902">Two-component regulatory system</keyword>
<dbReference type="RefSeq" id="WP_306824781.1">
    <property type="nucleotide sequence ID" value="NZ_JAUSQM010000001.1"/>
</dbReference>
<dbReference type="Pfam" id="PF01627">
    <property type="entry name" value="Hpt"/>
    <property type="match status" value="1"/>
</dbReference>
<sequence length="940" mass="102281">MDHADDLYLQIVESSTDGFWVIDADGVTRFASARLGEILGRDPAAMVGTPMSDYLDTAGQRQFAEHIAEVRAGRLNQSEVECCFLRGDGGRVWVTLAESRLNTEDAAPLYLHRITDSTAQRELLDEVSHSRAQLAEAQRIGKIGDFVWRPLEGHAQWSEELYRIFRLPQGRPPADWAGFLELIDPRDRDVVNASVRGFAGGSAETHVAWNGRLNTGDPTDVVWLRGRGLFERDAEGRIAVVRGTVQDQTVERETEDALRDSLRQNTLLQALTSASNQAETLEDVLVISKLAITDYEDWYRARAFEPDPEAPYGVRPAYVQDTDAAEDAALTPAQVEQELRIARKAAEVRELVWDESVHDRPLIAFPVLLDGEIITIIVLTALDPFLRHSMIADMVAQISAQLARVAERERLIVELSQARDDAMAASRQKSEFLATMSHEIRTPMNGVVGLNDLLLQTRLDAEQRRLAEGVQGAGQALLRIIDDILDFSKIEAGKLELSTETFSIEQVLDRVLAIFGPGATAKGITLTAQTEPDVPTVLRGDGYRLGQVVSNLVSNAVRFTHEGSVAVHVRRDGAPRPDGRHCLRFEVRDTGIGIEPSAQAALFEPFTQADRTTSGTFGGTGLGLAISRQLVAAMDGEVGLESVRHQGSTFWFTAHFAEASTDEPLDAGREAASDEIPPGTRVLIVEDNELNQMVAVGGLHRLGVETVVAGDGLEGFELATQGGFDAIAMDVQMPNLDGYEATRMIRASEAPGTRVPIIAMTAGAIEGDRERALEAGMDDFLTKPVDFRRLQQVLARWVGRDGAASPPEGRPVPDRALSAPDRPPVLDAARVAELRELDEPGETSYVAMIARAFLDRGDTYPQQVREAVESGDAEAIAAAAHLLKGNALNLGLRELGEIAGRIEHAARAGRTEFAAEVDALDAAHRRASAAVRALAPDVPA</sequence>
<keyword evidence="4 8" id="KW-0597">Phosphoprotein</keyword>
<evidence type="ECO:0000256" key="4">
    <source>
        <dbReference type="ARBA" id="ARBA00022553"/>
    </source>
</evidence>
<dbReference type="Pfam" id="PF00512">
    <property type="entry name" value="HisKA"/>
    <property type="match status" value="1"/>
</dbReference>
<feature type="domain" description="PAS" evidence="12">
    <location>
        <begin position="4"/>
        <end position="74"/>
    </location>
</feature>
<dbReference type="Gene3D" id="1.10.287.130">
    <property type="match status" value="1"/>
</dbReference>
<gene>
    <name evidence="14" type="ORF">J2S59_000548</name>
</gene>
<proteinExistence type="predicted"/>
<dbReference type="InterPro" id="IPR036890">
    <property type="entry name" value="HATPase_C_sf"/>
</dbReference>
<comment type="subcellular location">
    <subcellularLocation>
        <location evidence="2">Cell membrane</location>
    </subcellularLocation>
</comment>
<keyword evidence="5" id="KW-0808">Transferase</keyword>
<evidence type="ECO:0000256" key="9">
    <source>
        <dbReference type="SAM" id="MobiDB-lite"/>
    </source>
</evidence>
<dbReference type="PRINTS" id="PR00344">
    <property type="entry name" value="BCTRLSENSOR"/>
</dbReference>
<evidence type="ECO:0000256" key="3">
    <source>
        <dbReference type="ARBA" id="ARBA00012438"/>
    </source>
</evidence>
<dbReference type="SMART" id="SM00388">
    <property type="entry name" value="HisKA"/>
    <property type="match status" value="1"/>
</dbReference>
<dbReference type="PANTHER" id="PTHR45339">
    <property type="entry name" value="HYBRID SIGNAL TRANSDUCTION HISTIDINE KINASE J"/>
    <property type="match status" value="1"/>
</dbReference>
<dbReference type="CDD" id="cd00082">
    <property type="entry name" value="HisKA"/>
    <property type="match status" value="1"/>
</dbReference>
<dbReference type="SUPFAM" id="SSF47226">
    <property type="entry name" value="Histidine-containing phosphotransfer domain, HPT domain"/>
    <property type="match status" value="1"/>
</dbReference>
<dbReference type="SUPFAM" id="SSF55874">
    <property type="entry name" value="ATPase domain of HSP90 chaperone/DNA topoisomerase II/histidine kinase"/>
    <property type="match status" value="1"/>
</dbReference>
<accession>A0ABT9NKJ2</accession>
<feature type="domain" description="Response regulatory" evidence="11">
    <location>
        <begin position="681"/>
        <end position="798"/>
    </location>
</feature>
<keyword evidence="5" id="KW-0418">Kinase</keyword>
<evidence type="ECO:0000256" key="6">
    <source>
        <dbReference type="ARBA" id="ARBA00023012"/>
    </source>
</evidence>
<dbReference type="PROSITE" id="PS50894">
    <property type="entry name" value="HPT"/>
    <property type="match status" value="1"/>
</dbReference>
<protein>
    <recommendedName>
        <fullName evidence="3">histidine kinase</fullName>
        <ecNumber evidence="3">2.7.13.3</ecNumber>
    </recommendedName>
</protein>
<dbReference type="PANTHER" id="PTHR45339:SF3">
    <property type="entry name" value="HISTIDINE KINASE"/>
    <property type="match status" value="1"/>
</dbReference>
<comment type="catalytic activity">
    <reaction evidence="1">
        <text>ATP + protein L-histidine = ADP + protein N-phospho-L-histidine.</text>
        <dbReference type="EC" id="2.7.13.3"/>
    </reaction>
</comment>
<dbReference type="InterPro" id="IPR011006">
    <property type="entry name" value="CheY-like_superfamily"/>
</dbReference>
<dbReference type="Pfam" id="PF00072">
    <property type="entry name" value="Response_reg"/>
    <property type="match status" value="1"/>
</dbReference>
<feature type="domain" description="HPt" evidence="13">
    <location>
        <begin position="842"/>
        <end position="934"/>
    </location>
</feature>
<dbReference type="SMART" id="SM00448">
    <property type="entry name" value="REC"/>
    <property type="match status" value="1"/>
</dbReference>
<evidence type="ECO:0000313" key="15">
    <source>
        <dbReference type="Proteomes" id="UP001240447"/>
    </source>
</evidence>
<dbReference type="PROSITE" id="PS50112">
    <property type="entry name" value="PAS"/>
    <property type="match status" value="1"/>
</dbReference>
<dbReference type="EC" id="2.7.13.3" evidence="3"/>
<dbReference type="InterPro" id="IPR035965">
    <property type="entry name" value="PAS-like_dom_sf"/>
</dbReference>
<dbReference type="NCBIfam" id="TIGR00229">
    <property type="entry name" value="sensory_box"/>
    <property type="match status" value="1"/>
</dbReference>
<evidence type="ECO:0000313" key="14">
    <source>
        <dbReference type="EMBL" id="MDP9820739.1"/>
    </source>
</evidence>
<evidence type="ECO:0000256" key="5">
    <source>
        <dbReference type="ARBA" id="ARBA00022777"/>
    </source>
</evidence>
<dbReference type="InterPro" id="IPR000014">
    <property type="entry name" value="PAS"/>
</dbReference>
<dbReference type="Pfam" id="PF02518">
    <property type="entry name" value="HATPase_c"/>
    <property type="match status" value="1"/>
</dbReference>
<reference evidence="14 15" key="1">
    <citation type="submission" date="2023-07" db="EMBL/GenBank/DDBJ databases">
        <title>Sequencing the genomes of 1000 actinobacteria strains.</title>
        <authorList>
            <person name="Klenk H.-P."/>
        </authorList>
    </citation>
    <scope>NUCLEOTIDE SEQUENCE [LARGE SCALE GENOMIC DNA]</scope>
    <source>
        <strain evidence="14 15">GD13</strain>
    </source>
</reference>
<evidence type="ECO:0000256" key="1">
    <source>
        <dbReference type="ARBA" id="ARBA00000085"/>
    </source>
</evidence>
<dbReference type="SMART" id="SM00091">
    <property type="entry name" value="PAS"/>
    <property type="match status" value="1"/>
</dbReference>
<dbReference type="InterPro" id="IPR036097">
    <property type="entry name" value="HisK_dim/P_sf"/>
</dbReference>
<comment type="caution">
    <text evidence="14">The sequence shown here is derived from an EMBL/GenBank/DDBJ whole genome shotgun (WGS) entry which is preliminary data.</text>
</comment>
<dbReference type="Proteomes" id="UP001240447">
    <property type="component" value="Unassembled WGS sequence"/>
</dbReference>
<organism evidence="14 15">
    <name type="scientific">Nocardioides massiliensis</name>
    <dbReference type="NCBI Taxonomy" id="1325935"/>
    <lineage>
        <taxon>Bacteria</taxon>
        <taxon>Bacillati</taxon>
        <taxon>Actinomycetota</taxon>
        <taxon>Actinomycetes</taxon>
        <taxon>Propionibacteriales</taxon>
        <taxon>Nocardioidaceae</taxon>
        <taxon>Nocardioides</taxon>
    </lineage>
</organism>
<dbReference type="InterPro" id="IPR001789">
    <property type="entry name" value="Sig_transdc_resp-reg_receiver"/>
</dbReference>
<feature type="modified residue" description="4-aspartylphosphate" evidence="8">
    <location>
        <position position="730"/>
    </location>
</feature>
<dbReference type="PROSITE" id="PS50109">
    <property type="entry name" value="HIS_KIN"/>
    <property type="match status" value="1"/>
</dbReference>
<dbReference type="CDD" id="cd17546">
    <property type="entry name" value="REC_hyHK_CKI1_RcsC-like"/>
    <property type="match status" value="1"/>
</dbReference>
<dbReference type="Gene3D" id="1.20.120.160">
    <property type="entry name" value="HPT domain"/>
    <property type="match status" value="1"/>
</dbReference>
<dbReference type="Pfam" id="PF00989">
    <property type="entry name" value="PAS"/>
    <property type="match status" value="1"/>
</dbReference>
<dbReference type="CDD" id="cd16922">
    <property type="entry name" value="HATPase_EvgS-ArcB-TorS-like"/>
    <property type="match status" value="1"/>
</dbReference>
<evidence type="ECO:0000259" key="11">
    <source>
        <dbReference type="PROSITE" id="PS50110"/>
    </source>
</evidence>
<evidence type="ECO:0000256" key="2">
    <source>
        <dbReference type="ARBA" id="ARBA00004236"/>
    </source>
</evidence>
<dbReference type="InterPro" id="IPR004358">
    <property type="entry name" value="Sig_transdc_His_kin-like_C"/>
</dbReference>
<dbReference type="InterPro" id="IPR036641">
    <property type="entry name" value="HPT_dom_sf"/>
</dbReference>
<feature type="region of interest" description="Disordered" evidence="9">
    <location>
        <begin position="801"/>
        <end position="822"/>
    </location>
</feature>
<dbReference type="PROSITE" id="PS50110">
    <property type="entry name" value="RESPONSE_REGULATORY"/>
    <property type="match status" value="1"/>
</dbReference>
<keyword evidence="15" id="KW-1185">Reference proteome</keyword>
<name>A0ABT9NKJ2_9ACTN</name>
<evidence type="ECO:0000259" key="13">
    <source>
        <dbReference type="PROSITE" id="PS50894"/>
    </source>
</evidence>
<dbReference type="InterPro" id="IPR003594">
    <property type="entry name" value="HATPase_dom"/>
</dbReference>